<gene>
    <name evidence="3" type="ORF">PgNI_11893</name>
</gene>
<evidence type="ECO:0000313" key="2">
    <source>
        <dbReference type="Proteomes" id="UP000515153"/>
    </source>
</evidence>
<dbReference type="KEGG" id="pgri:PgNI_11893"/>
<name>A0A6P8AQU8_PYRGI</name>
<protein>
    <submittedName>
        <fullName evidence="3">Uncharacterized protein</fullName>
    </submittedName>
</protein>
<keyword evidence="2" id="KW-1185">Reference proteome</keyword>
<proteinExistence type="predicted"/>
<dbReference type="Proteomes" id="UP000515153">
    <property type="component" value="Unplaced"/>
</dbReference>
<evidence type="ECO:0000313" key="3">
    <source>
        <dbReference type="RefSeq" id="XP_030977262.1"/>
    </source>
</evidence>
<reference evidence="3" key="3">
    <citation type="submission" date="2025-08" db="UniProtKB">
        <authorList>
            <consortium name="RefSeq"/>
        </authorList>
    </citation>
    <scope>IDENTIFICATION</scope>
    <source>
        <strain evidence="3">NI907</strain>
    </source>
</reference>
<feature type="compositionally biased region" description="Basic and acidic residues" evidence="1">
    <location>
        <begin position="448"/>
        <end position="462"/>
    </location>
</feature>
<reference evidence="3" key="1">
    <citation type="journal article" date="2019" name="Mol. Biol. Evol.">
        <title>Blast fungal genomes show frequent chromosomal changes, gene gains and losses, and effector gene turnover.</title>
        <authorList>
            <person name="Gomez Luciano L.B."/>
            <person name="Jason Tsai I."/>
            <person name="Chuma I."/>
            <person name="Tosa Y."/>
            <person name="Chen Y.H."/>
            <person name="Li J.Y."/>
            <person name="Li M.Y."/>
            <person name="Jade Lu M.Y."/>
            <person name="Nakayashiki H."/>
            <person name="Li W.H."/>
        </authorList>
    </citation>
    <scope>NUCLEOTIDE SEQUENCE</scope>
    <source>
        <strain evidence="3">NI907</strain>
    </source>
</reference>
<dbReference type="GeneID" id="41966756"/>
<feature type="region of interest" description="Disordered" evidence="1">
    <location>
        <begin position="411"/>
        <end position="516"/>
    </location>
</feature>
<organism evidence="2 3">
    <name type="scientific">Pyricularia grisea</name>
    <name type="common">Crabgrass-specific blast fungus</name>
    <name type="synonym">Magnaporthe grisea</name>
    <dbReference type="NCBI Taxonomy" id="148305"/>
    <lineage>
        <taxon>Eukaryota</taxon>
        <taxon>Fungi</taxon>
        <taxon>Dikarya</taxon>
        <taxon>Ascomycota</taxon>
        <taxon>Pezizomycotina</taxon>
        <taxon>Sordariomycetes</taxon>
        <taxon>Sordariomycetidae</taxon>
        <taxon>Magnaporthales</taxon>
        <taxon>Pyriculariaceae</taxon>
        <taxon>Pyricularia</taxon>
    </lineage>
</organism>
<dbReference type="RefSeq" id="XP_030977262.1">
    <property type="nucleotide sequence ID" value="XM_031131851.1"/>
</dbReference>
<accession>A0A6P8AQU8</accession>
<sequence>MDELPIVKELQRRIREAEKRADEAEKERQEQRQRAEKAEKERQEHRQRADEAEKEIRPTTINEYIAACHFLVFSSFNIERNWALTSKGAITNPRNKWCPTRIEPWSDFIQQQKITFGTIYDTFPTDSRIFQNRAFLSGLGKRVSIRSISDETTLESFLHNSVEDSVKAIINQLKEVEGVKSAFNLGDGIIFENHPHAISDLAEEVVYRDTPSTPPATPNHNFDLNRLRPDQICVYRSDNAGSERRSIIYVSEYKPPHKLTAPHLRLGLRSINIYKELVNRKIIPTSLDPDAQFQYYAERLTAAAITQTYHYMIEGGLEYGLLTTGEAIVFLKINWSEPETLFYHLAEPGAEVLAHPNHFHLCTAVGQYLAFSLMALGMPGEQRLRGQNERHQATERLNTWVEDFETTLRSIPADERHAPSSLPGYQPETYKSVDRSPYFLRRRRRRRVGDDPNKEEVHKEPGESSDDESAGDLPETPSPTERRTRQGRADQGTRRSERILAQRPRGGDGGGSNEQDRPYCTQKCLLGLVKGGFLDAKCPNVALHNRQPNSPCDHDRGPIGSCIRHPINHAKFLDILFEQLKRSLDVGITPLGQGGARSVLFKVSLLEFGYTFVSKGTVRVFVKDLEYEAVVYKRLQPIQGIYVPVFLGVIDFRLMNRAAVTGPRPSEAGHGRVAADTSGETYYANIRPLTTDMGEELKKMREQLEEAEDEQLGRAGCIYIDLFRDQGNASGVEEMV</sequence>
<evidence type="ECO:0000256" key="1">
    <source>
        <dbReference type="SAM" id="MobiDB-lite"/>
    </source>
</evidence>
<feature type="compositionally biased region" description="Basic and acidic residues" evidence="1">
    <location>
        <begin position="480"/>
        <end position="500"/>
    </location>
</feature>
<feature type="region of interest" description="Disordered" evidence="1">
    <location>
        <begin position="15"/>
        <end position="55"/>
    </location>
</feature>
<dbReference type="AlphaFoldDB" id="A0A6P8AQU8"/>
<reference evidence="3" key="2">
    <citation type="submission" date="2019-10" db="EMBL/GenBank/DDBJ databases">
        <authorList>
            <consortium name="NCBI Genome Project"/>
        </authorList>
    </citation>
    <scope>NUCLEOTIDE SEQUENCE</scope>
    <source>
        <strain evidence="3">NI907</strain>
    </source>
</reference>